<dbReference type="OrthoDB" id="410651at2759"/>
<sequence length="142" mass="15380">MTTTSYVAAALLSTTVLLAWQTILVGRGRKAAKILYPQMYADKAEQEASTEALKFNCKQRAHQNTLENMPVILTTTLITSLKYPKFAAAACGIWAFSRVFYTLGYATGDTKKRQRGGFGSFALIALVASSGKAVYDLVKAGV</sequence>
<evidence type="ECO:0008006" key="8">
    <source>
        <dbReference type="Google" id="ProtNLM"/>
    </source>
</evidence>
<keyword evidence="3 5" id="KW-1133">Transmembrane helix</keyword>
<dbReference type="GO" id="GO:0005783">
    <property type="term" value="C:endoplasmic reticulum"/>
    <property type="evidence" value="ECO:0007669"/>
    <property type="project" value="TreeGrafter"/>
</dbReference>
<dbReference type="Gene3D" id="1.20.120.550">
    <property type="entry name" value="Membrane associated eicosanoid/glutathione metabolism-like domain"/>
    <property type="match status" value="1"/>
</dbReference>
<dbReference type="Pfam" id="PF01124">
    <property type="entry name" value="MAPEG"/>
    <property type="match status" value="1"/>
</dbReference>
<evidence type="ECO:0000313" key="6">
    <source>
        <dbReference type="EMBL" id="THH18551.1"/>
    </source>
</evidence>
<keyword evidence="7" id="KW-1185">Reference proteome</keyword>
<dbReference type="SUPFAM" id="SSF161084">
    <property type="entry name" value="MAPEG domain-like"/>
    <property type="match status" value="1"/>
</dbReference>
<dbReference type="InterPro" id="IPR001129">
    <property type="entry name" value="Membr-assoc_MAPEG"/>
</dbReference>
<feature type="transmembrane region" description="Helical" evidence="5">
    <location>
        <begin position="6"/>
        <end position="26"/>
    </location>
</feature>
<evidence type="ECO:0000256" key="1">
    <source>
        <dbReference type="ARBA" id="ARBA00004141"/>
    </source>
</evidence>
<dbReference type="Proteomes" id="UP000310158">
    <property type="component" value="Unassembled WGS sequence"/>
</dbReference>
<keyword evidence="2 5" id="KW-0812">Transmembrane</keyword>
<dbReference type="GO" id="GO:0005635">
    <property type="term" value="C:nuclear envelope"/>
    <property type="evidence" value="ECO:0007669"/>
    <property type="project" value="TreeGrafter"/>
</dbReference>
<dbReference type="AlphaFoldDB" id="A0A4S4M2X0"/>
<dbReference type="InterPro" id="IPR023352">
    <property type="entry name" value="MAPEG-like_dom_sf"/>
</dbReference>
<evidence type="ECO:0000256" key="3">
    <source>
        <dbReference type="ARBA" id="ARBA00022989"/>
    </source>
</evidence>
<dbReference type="InterPro" id="IPR050997">
    <property type="entry name" value="MAPEG"/>
</dbReference>
<name>A0A4S4M2X0_9AGAM</name>
<comment type="caution">
    <text evidence="6">The sequence shown here is derived from an EMBL/GenBank/DDBJ whole genome shotgun (WGS) entry which is preliminary data.</text>
</comment>
<comment type="subcellular location">
    <subcellularLocation>
        <location evidence="1">Membrane</location>
        <topology evidence="1">Multi-pass membrane protein</topology>
    </subcellularLocation>
</comment>
<organism evidence="6 7">
    <name type="scientific">Bondarzewia mesenterica</name>
    <dbReference type="NCBI Taxonomy" id="1095465"/>
    <lineage>
        <taxon>Eukaryota</taxon>
        <taxon>Fungi</taxon>
        <taxon>Dikarya</taxon>
        <taxon>Basidiomycota</taxon>
        <taxon>Agaricomycotina</taxon>
        <taxon>Agaricomycetes</taxon>
        <taxon>Russulales</taxon>
        <taxon>Bondarzewiaceae</taxon>
        <taxon>Bondarzewia</taxon>
    </lineage>
</organism>
<dbReference type="GO" id="GO:0004602">
    <property type="term" value="F:glutathione peroxidase activity"/>
    <property type="evidence" value="ECO:0007669"/>
    <property type="project" value="TreeGrafter"/>
</dbReference>
<protein>
    <recommendedName>
        <fullName evidence="8">Membrane-associated proteins in eicosanoid and glutathione metabolism</fullName>
    </recommendedName>
</protein>
<dbReference type="EMBL" id="SGPL01000072">
    <property type="protein sequence ID" value="THH18551.1"/>
    <property type="molecule type" value="Genomic_DNA"/>
</dbReference>
<accession>A0A4S4M2X0</accession>
<dbReference type="PANTHER" id="PTHR10250:SF26">
    <property type="entry name" value="GLUTATHIONE S-TRANSFERASE 3, MITOCHONDRIAL"/>
    <property type="match status" value="1"/>
</dbReference>
<evidence type="ECO:0000256" key="2">
    <source>
        <dbReference type="ARBA" id="ARBA00022692"/>
    </source>
</evidence>
<proteinExistence type="predicted"/>
<evidence type="ECO:0000256" key="5">
    <source>
        <dbReference type="SAM" id="Phobius"/>
    </source>
</evidence>
<gene>
    <name evidence="6" type="ORF">EW146_g2459</name>
</gene>
<feature type="transmembrane region" description="Helical" evidence="5">
    <location>
        <begin position="118"/>
        <end position="138"/>
    </location>
</feature>
<dbReference type="PANTHER" id="PTHR10250">
    <property type="entry name" value="MICROSOMAL GLUTATHIONE S-TRANSFERASE"/>
    <property type="match status" value="1"/>
</dbReference>
<evidence type="ECO:0000256" key="4">
    <source>
        <dbReference type="ARBA" id="ARBA00023136"/>
    </source>
</evidence>
<reference evidence="6 7" key="1">
    <citation type="submission" date="2019-02" db="EMBL/GenBank/DDBJ databases">
        <title>Genome sequencing of the rare red list fungi Bondarzewia mesenterica.</title>
        <authorList>
            <person name="Buettner E."/>
            <person name="Kellner H."/>
        </authorList>
    </citation>
    <scope>NUCLEOTIDE SEQUENCE [LARGE SCALE GENOMIC DNA]</scope>
    <source>
        <strain evidence="6 7">DSM 108281</strain>
    </source>
</reference>
<evidence type="ECO:0000313" key="7">
    <source>
        <dbReference type="Proteomes" id="UP000310158"/>
    </source>
</evidence>
<keyword evidence="4 5" id="KW-0472">Membrane</keyword>
<dbReference type="GO" id="GO:0016020">
    <property type="term" value="C:membrane"/>
    <property type="evidence" value="ECO:0007669"/>
    <property type="project" value="UniProtKB-SubCell"/>
</dbReference>
<dbReference type="GO" id="GO:0004364">
    <property type="term" value="F:glutathione transferase activity"/>
    <property type="evidence" value="ECO:0007669"/>
    <property type="project" value="TreeGrafter"/>
</dbReference>